<feature type="domain" description="ELP1 TPR" evidence="11">
    <location>
        <begin position="960"/>
        <end position="1119"/>
    </location>
</feature>
<keyword evidence="15" id="KW-1185">Reference proteome</keyword>
<comment type="similarity">
    <text evidence="2 6">Belongs to the ELP1/IKA1 family.</text>
</comment>
<dbReference type="Gene3D" id="2.130.10.10">
    <property type="entry name" value="YVTN repeat-like/Quinoprotein amine dehydrogenase"/>
    <property type="match status" value="1"/>
</dbReference>
<keyword evidence="6" id="KW-0539">Nucleus</keyword>
<evidence type="ECO:0000256" key="2">
    <source>
        <dbReference type="ARBA" id="ARBA00006086"/>
    </source>
</evidence>
<accession>A0ABP1FFU8</accession>
<reference evidence="14 15" key="1">
    <citation type="submission" date="2024-06" db="EMBL/GenBank/DDBJ databases">
        <authorList>
            <person name="Kraege A."/>
            <person name="Thomma B."/>
        </authorList>
    </citation>
    <scope>NUCLEOTIDE SEQUENCE [LARGE SCALE GENOMIC DNA]</scope>
</reference>
<evidence type="ECO:0000256" key="5">
    <source>
        <dbReference type="ARBA" id="ARBA00029535"/>
    </source>
</evidence>
<dbReference type="Pfam" id="PF23925">
    <property type="entry name" value="A-sol_ELP1"/>
    <property type="match status" value="2"/>
</dbReference>
<comment type="subcellular location">
    <subcellularLocation>
        <location evidence="6">Cytoplasm</location>
    </subcellularLocation>
    <subcellularLocation>
        <location evidence="6">Nucleus</location>
    </subcellularLocation>
</comment>
<feature type="region of interest" description="Disordered" evidence="8">
    <location>
        <begin position="1224"/>
        <end position="1261"/>
    </location>
</feature>
<keyword evidence="4" id="KW-0819">tRNA processing</keyword>
<dbReference type="InterPro" id="IPR056169">
    <property type="entry name" value="HB_ELP1"/>
</dbReference>
<feature type="domain" description="ELP1 first N-terminal beta-propeller" evidence="9">
    <location>
        <begin position="44"/>
        <end position="128"/>
    </location>
</feature>
<feature type="compositionally biased region" description="Low complexity" evidence="8">
    <location>
        <begin position="1224"/>
        <end position="1235"/>
    </location>
</feature>
<evidence type="ECO:0000259" key="12">
    <source>
        <dbReference type="Pfam" id="PF23925"/>
    </source>
</evidence>
<dbReference type="EMBL" id="CAXHTA020000001">
    <property type="protein sequence ID" value="CAL5218701.1"/>
    <property type="molecule type" value="Genomic_DNA"/>
</dbReference>
<evidence type="ECO:0000259" key="11">
    <source>
        <dbReference type="Pfam" id="PF23878"/>
    </source>
</evidence>
<evidence type="ECO:0000256" key="3">
    <source>
        <dbReference type="ARBA" id="ARBA00022490"/>
    </source>
</evidence>
<feature type="region of interest" description="Disordered" evidence="8">
    <location>
        <begin position="849"/>
        <end position="871"/>
    </location>
</feature>
<feature type="coiled-coil region" evidence="7">
    <location>
        <begin position="1148"/>
        <end position="1185"/>
    </location>
</feature>
<comment type="caution">
    <text evidence="14">The sequence shown here is derived from an EMBL/GenBank/DDBJ whole genome shotgun (WGS) entry which is preliminary data.</text>
</comment>
<dbReference type="InterPro" id="IPR056164">
    <property type="entry name" value="Beta-prop_ELP1_1st"/>
</dbReference>
<feature type="domain" description="ELP1 N-terminal second beta-propeller" evidence="10">
    <location>
        <begin position="337"/>
        <end position="672"/>
    </location>
</feature>
<dbReference type="InterPro" id="IPR056166">
    <property type="entry name" value="TPR_ELP1"/>
</dbReference>
<dbReference type="PANTHER" id="PTHR12747:SF0">
    <property type="entry name" value="ELONGATOR COMPLEX PROTEIN 1"/>
    <property type="match status" value="1"/>
</dbReference>
<feature type="domain" description="ELP1 alpha-solenoid" evidence="12">
    <location>
        <begin position="696"/>
        <end position="851"/>
    </location>
</feature>
<evidence type="ECO:0000256" key="4">
    <source>
        <dbReference type="ARBA" id="ARBA00022694"/>
    </source>
</evidence>
<feature type="compositionally biased region" description="Basic residues" evidence="8">
    <location>
        <begin position="1240"/>
        <end position="1254"/>
    </location>
</feature>
<sequence length="1368" mass="146152">MVESSHVVGLPGCIVKCYPTLDSEADTSQAAWVAILTEHGAPASDCSIVTLGANAEQETILVGLDTGALFCIQATADACSSIEEVGALSGGLAGAQWSPDGNLLCLVSATGQLLLMNKKWDVVEETWLFEGVEQPIPARQMPIENLPEEVHLTAEDLHISWRGDSKYFATSSRAAAGGPWVIRIWEREGCRLHTVGEHCASLSGHIAWQPNGRHLYAACTRPDGLPSITLYERNGLQHGGFDLHGKGVCSGLSWSPDSQLLAVTICSQASNSKVQIWQRSNWHWYLKREVQGLGPDRVFTAWHEEGLCLTMLTSKGLCSEVTLDMQSSASERGTAAVVDGNRLLVTPLRIAAVPPPLSAVVLEAQAPIVCIGHRHGGSSEAIAVALSDGGLAVAECPEEDDWESAAEGPELDNLPQNAVEDISGTTVPTMPLVRVIVEDKGAEICLMHSRHLVWTDHEQILAVGSTWEETSHDEDEVVIFDFTAAESQPSVRFSGRVACGGSILAAAASAHGRAILQTRSGELLMYDRTAAGRLSKLGSFPEPCPSMHVLPDEPGLLHQALGISGRRRLYLGHQLLAEGCTSAVVRTEGAGGSYLLFITSDSVLHTVPLSQLQEGLPLTADEPVAERTKAGRETGYERHYGDMHAAMRGQGITSTSGRDASMRAVEAGSRLVSAPAGATFCVLQMPRGNLEVVSPRALVLAAIAEAILENNYGDAWRLATVNRVDLNVLVDYAWPRFLEHAGDFVAAVGDDQAVCDLLAALKEGSVTAPGGLYTRALPDPPADQVSEETVLQLAEREGKVAAVIKALREALRGLDAKLYVRPLLTSYSALGDIHGALRLIKEAKEEQLSKESGHRQGIANGGPYPAADGAHVPEANGAELSGFGALGTWRKRVSRAPLTAEEALKHLLLSVDVDTLYRSALEMYELELGFMVIAHSQRDPGEYMLQLQQFAARPEGPLRKHALDMHLGRWRHALSDLLQAGPDHFEQALALASDKGLLRELLSELDRQDSRRVQVLEAYGEQLAERNLAEDSAVAYLAAGAHERSLLQYKLAGQWQMAFCLAGRLQWPEEERMQLAAELVEVLSGMGRLHDAAVVSLQHLRNTDAAVQLFCSAHEWRQAACTAMGSSNRALLDTSVAPAAADAAASMLENATDNRKRIQKYVARLKELRAKKEAMEAALAAREDAGSMAAGEDGWDAASQASGLSAVSGMSVYTAAQSGAAPSASAGASAYAPSTVGGRKPGRQRKQKASKGTRIRQGAPDEDKALAAHVLELVPKDQLLSEAAQLCELLILLGHEADAAILQQAVSDHVAEAQSAAAYINETPGLAKESPGQQGPVSWKWDILRPVVAGPQPVNIQDPGTSVEAGGL</sequence>
<dbReference type="PIRSF" id="PIRSF017233">
    <property type="entry name" value="IKAP"/>
    <property type="match status" value="1"/>
</dbReference>
<organism evidence="14 15">
    <name type="scientific">Coccomyxa viridis</name>
    <dbReference type="NCBI Taxonomy" id="1274662"/>
    <lineage>
        <taxon>Eukaryota</taxon>
        <taxon>Viridiplantae</taxon>
        <taxon>Chlorophyta</taxon>
        <taxon>core chlorophytes</taxon>
        <taxon>Trebouxiophyceae</taxon>
        <taxon>Trebouxiophyceae incertae sedis</taxon>
        <taxon>Coccomyxaceae</taxon>
        <taxon>Coccomyxa</taxon>
    </lineage>
</organism>
<keyword evidence="7" id="KW-0175">Coiled coil</keyword>
<dbReference type="InterPro" id="IPR056167">
    <property type="entry name" value="A-sol_ELP1"/>
</dbReference>
<comment type="function">
    <text evidence="6">Component of the elongator complex which is required for multiple tRNA modifications, including mcm5U (5-methoxycarbonylmethyl uridine), mcm5s2U (5-methoxycarbonylmethyl-2-thiouridine), and ncm5U (5-carbamoylmethyl uridine). The elongator complex catalyzes formation of carboxymethyluridine in the wobble base at position 34 in tRNAs.</text>
</comment>
<evidence type="ECO:0000313" key="15">
    <source>
        <dbReference type="Proteomes" id="UP001497392"/>
    </source>
</evidence>
<feature type="domain" description="ELP1 first N-terminal beta-propeller" evidence="9">
    <location>
        <begin position="154"/>
        <end position="304"/>
    </location>
</feature>
<dbReference type="Pfam" id="PF23936">
    <property type="entry name" value="HB_ELP1"/>
    <property type="match status" value="1"/>
</dbReference>
<feature type="domain" description="ELP1 three-helical bundle" evidence="13">
    <location>
        <begin position="1131"/>
        <end position="1315"/>
    </location>
</feature>
<evidence type="ECO:0000256" key="6">
    <source>
        <dbReference type="PIRNR" id="PIRNR017233"/>
    </source>
</evidence>
<protein>
    <recommendedName>
        <fullName evidence="5 6">Elongator complex protein 1</fullName>
    </recommendedName>
</protein>
<evidence type="ECO:0000259" key="10">
    <source>
        <dbReference type="Pfam" id="PF23797"/>
    </source>
</evidence>
<dbReference type="SUPFAM" id="SSF69322">
    <property type="entry name" value="Tricorn protease domain 2"/>
    <property type="match status" value="1"/>
</dbReference>
<name>A0ABP1FFU8_9CHLO</name>
<evidence type="ECO:0000256" key="7">
    <source>
        <dbReference type="SAM" id="Coils"/>
    </source>
</evidence>
<dbReference type="Pfam" id="PF23797">
    <property type="entry name" value="Beta-prop_ELP1_2nd"/>
    <property type="match status" value="1"/>
</dbReference>
<dbReference type="InterPro" id="IPR056165">
    <property type="entry name" value="Beta-prop_ELP1_2nd"/>
</dbReference>
<evidence type="ECO:0000259" key="13">
    <source>
        <dbReference type="Pfam" id="PF23936"/>
    </source>
</evidence>
<proteinExistence type="inferred from homology"/>
<dbReference type="Pfam" id="PF04762">
    <property type="entry name" value="Beta-prop_ELP1_1st"/>
    <property type="match status" value="2"/>
</dbReference>
<keyword evidence="3 6" id="KW-0963">Cytoplasm</keyword>
<evidence type="ECO:0000259" key="9">
    <source>
        <dbReference type="Pfam" id="PF04762"/>
    </source>
</evidence>
<dbReference type="PANTHER" id="PTHR12747">
    <property type="entry name" value="ELONGATOR COMPLEX PROTEIN 1"/>
    <property type="match status" value="1"/>
</dbReference>
<evidence type="ECO:0000256" key="8">
    <source>
        <dbReference type="SAM" id="MobiDB-lite"/>
    </source>
</evidence>
<dbReference type="InterPro" id="IPR015943">
    <property type="entry name" value="WD40/YVTN_repeat-like_dom_sf"/>
</dbReference>
<feature type="domain" description="ELP1 alpha-solenoid" evidence="12">
    <location>
        <begin position="894"/>
        <end position="945"/>
    </location>
</feature>
<comment type="pathway">
    <text evidence="1">tRNA modification; 5-methoxycarbonylmethyl-2-thiouridine-tRNA biosynthesis.</text>
</comment>
<evidence type="ECO:0000256" key="1">
    <source>
        <dbReference type="ARBA" id="ARBA00005043"/>
    </source>
</evidence>
<dbReference type="Proteomes" id="UP001497392">
    <property type="component" value="Unassembled WGS sequence"/>
</dbReference>
<dbReference type="Pfam" id="PF23878">
    <property type="entry name" value="TPR_ELP1"/>
    <property type="match status" value="1"/>
</dbReference>
<evidence type="ECO:0000313" key="14">
    <source>
        <dbReference type="EMBL" id="CAL5218701.1"/>
    </source>
</evidence>
<gene>
    <name evidence="14" type="primary">g412</name>
    <name evidence="14" type="ORF">VP750_LOCUS360</name>
</gene>
<dbReference type="InterPro" id="IPR006849">
    <property type="entry name" value="Elp1"/>
</dbReference>